<feature type="domain" description="FAD dependent oxidoreductase" evidence="1">
    <location>
        <begin position="3"/>
        <end position="351"/>
    </location>
</feature>
<dbReference type="Gene3D" id="3.30.9.10">
    <property type="entry name" value="D-Amino Acid Oxidase, subunit A, domain 2"/>
    <property type="match status" value="1"/>
</dbReference>
<dbReference type="SUPFAM" id="SSF51905">
    <property type="entry name" value="FAD/NAD(P)-binding domain"/>
    <property type="match status" value="1"/>
</dbReference>
<dbReference type="InterPro" id="IPR041854">
    <property type="entry name" value="BFD-like_2Fe2S-bd_dom_sf"/>
</dbReference>
<organism evidence="3 4">
    <name type="scientific">Candidatus Borkfalkia ceftriaxoniphila</name>
    <dbReference type="NCBI Taxonomy" id="2508949"/>
    <lineage>
        <taxon>Bacteria</taxon>
        <taxon>Bacillati</taxon>
        <taxon>Bacillota</taxon>
        <taxon>Clostridia</taxon>
        <taxon>Christensenellales</taxon>
        <taxon>Christensenellaceae</taxon>
        <taxon>Candidatus Borkfalkia</taxon>
    </lineage>
</organism>
<evidence type="ECO:0000259" key="1">
    <source>
        <dbReference type="Pfam" id="PF01266"/>
    </source>
</evidence>
<comment type="caution">
    <text evidence="3">The sequence shown here is derived from an EMBL/GenBank/DDBJ whole genome shotgun (WGS) entry which is preliminary data.</text>
</comment>
<dbReference type="InterPro" id="IPR052745">
    <property type="entry name" value="G3P_Oxidase/Oxidoreductase"/>
</dbReference>
<accession>A0A4Q2KBZ3</accession>
<reference evidence="3 4" key="1">
    <citation type="journal article" date="2019" name="Gut">
        <title>Antibiotics-induced monodominance of a novel gut bacterial order.</title>
        <authorList>
            <person name="Hildebrand F."/>
            <person name="Moitinho-Silva L."/>
            <person name="Blasche S."/>
            <person name="Jahn M.T."/>
            <person name="Gossmann T.I."/>
            <person name="Heuerta-Cepas J."/>
            <person name="Hercog R."/>
            <person name="Luetge M."/>
            <person name="Bahram M."/>
            <person name="Pryszlak A."/>
            <person name="Alves R.J."/>
            <person name="Waszak S.M."/>
            <person name="Zhu A."/>
            <person name="Ye L."/>
            <person name="Costea P.I."/>
            <person name="Aalvink S."/>
            <person name="Belzer C."/>
            <person name="Forslund S.K."/>
            <person name="Sunagawa S."/>
            <person name="Hentschel U."/>
            <person name="Merten C."/>
            <person name="Patil K.R."/>
            <person name="Benes V."/>
            <person name="Bork P."/>
        </authorList>
    </citation>
    <scope>NUCLEOTIDE SEQUENCE [LARGE SCALE GENOMIC DNA]</scope>
    <source>
        <strain evidence="3 4">HDS1380</strain>
    </source>
</reference>
<gene>
    <name evidence="3" type="ORF">ESZ91_01110</name>
</gene>
<dbReference type="SUPFAM" id="SSF54373">
    <property type="entry name" value="FAD-linked reductases, C-terminal domain"/>
    <property type="match status" value="1"/>
</dbReference>
<dbReference type="InterPro" id="IPR036188">
    <property type="entry name" value="FAD/NAD-bd_sf"/>
</dbReference>
<evidence type="ECO:0000313" key="3">
    <source>
        <dbReference type="EMBL" id="RXZ61012.1"/>
    </source>
</evidence>
<protein>
    <submittedName>
        <fullName evidence="3">FAD/NAD(P)-binding oxidoreductase</fullName>
    </submittedName>
</protein>
<feature type="domain" description="BFD-like [2Fe-2S]-binding" evidence="2">
    <location>
        <begin position="394"/>
        <end position="442"/>
    </location>
</feature>
<dbReference type="PANTHER" id="PTHR42720:SF1">
    <property type="entry name" value="GLYCEROL 3-PHOSPHATE OXIDASE"/>
    <property type="match status" value="1"/>
</dbReference>
<dbReference type="Pfam" id="PF04324">
    <property type="entry name" value="Fer2_BFD"/>
    <property type="match status" value="1"/>
</dbReference>
<keyword evidence="4" id="KW-1185">Reference proteome</keyword>
<dbReference type="CDD" id="cd19946">
    <property type="entry name" value="GlpA-like_Fer2_BFD-like"/>
    <property type="match status" value="1"/>
</dbReference>
<dbReference type="OrthoDB" id="9801699at2"/>
<dbReference type="PANTHER" id="PTHR42720">
    <property type="entry name" value="GLYCEROL-3-PHOSPHATE DEHYDROGENASE"/>
    <property type="match status" value="1"/>
</dbReference>
<evidence type="ECO:0000313" key="4">
    <source>
        <dbReference type="Proteomes" id="UP000291269"/>
    </source>
</evidence>
<dbReference type="InterPro" id="IPR006076">
    <property type="entry name" value="FAD-dep_OxRdtase"/>
</dbReference>
<dbReference type="RefSeq" id="WP_129223261.1">
    <property type="nucleotide sequence ID" value="NZ_SDOZ01000002.1"/>
</dbReference>
<dbReference type="Gene3D" id="1.10.10.1100">
    <property type="entry name" value="BFD-like [2Fe-2S]-binding domain"/>
    <property type="match status" value="1"/>
</dbReference>
<dbReference type="Pfam" id="PF01266">
    <property type="entry name" value="DAO"/>
    <property type="match status" value="1"/>
</dbReference>
<dbReference type="Gene3D" id="3.50.50.60">
    <property type="entry name" value="FAD/NAD(P)-binding domain"/>
    <property type="match status" value="1"/>
</dbReference>
<sequence>MVDVAIIGGGVIGAFCARELRKYAISVAVLEGAEDVAAGASKANSGIVHAGYDAENGTLKAKFNVAGNKLMPKVCEELGVGYRNNGSLVLAERDRVGVLSQLKERGEKNGVKGLEVIGRARALALEPHLGDGVAAALYAPTGGIVCPFQLTIAAMGNAMDNGASLYCGFEVAAAEKTDGGWSLVSSDHKRVEARCVVNCAGLNAAKVAAMFGDDSFRIGARKGEYILLDKIAPPFVRHTVFAVPTAAGKGVLVTPTTDGNVLIGPTSAEGEFDTSVRRNGFDEITKKASSMLKNIPFGETISSFAGVRAYSDRHDFIIEESDETENLINVAGIESPGLTSAPAIGEYVAALCAEKFHARRNENFDPMRQRNRFKDLSAEEKNEIIARRPDYGKVVCRCENVTLGEILDALRQNPPARTLDGVKFRTRAGMGRCQGGFCQPSVFNTLMQEYGYRAQEITKKGKNSFVITGGEL</sequence>
<dbReference type="Proteomes" id="UP000291269">
    <property type="component" value="Unassembled WGS sequence"/>
</dbReference>
<evidence type="ECO:0000259" key="2">
    <source>
        <dbReference type="Pfam" id="PF04324"/>
    </source>
</evidence>
<name>A0A4Q2KBZ3_9FIRM</name>
<dbReference type="AlphaFoldDB" id="A0A4Q2KBZ3"/>
<proteinExistence type="predicted"/>
<dbReference type="InterPro" id="IPR007419">
    <property type="entry name" value="BFD-like_2Fe2S-bd_dom"/>
</dbReference>
<dbReference type="EMBL" id="SDOZ01000002">
    <property type="protein sequence ID" value="RXZ61012.1"/>
    <property type="molecule type" value="Genomic_DNA"/>
</dbReference>